<evidence type="ECO:0000313" key="2">
    <source>
        <dbReference type="Proteomes" id="UP000053477"/>
    </source>
</evidence>
<dbReference type="AlphaFoldDB" id="A0A0H2RWJ4"/>
<gene>
    <name evidence="1" type="ORF">SCHPADRAFT_907955</name>
</gene>
<reference evidence="1 2" key="1">
    <citation type="submission" date="2015-04" db="EMBL/GenBank/DDBJ databases">
        <title>Complete genome sequence of Schizopora paradoxa KUC8140, a cosmopolitan wood degrader in East Asia.</title>
        <authorList>
            <consortium name="DOE Joint Genome Institute"/>
            <person name="Min B."/>
            <person name="Park H."/>
            <person name="Jang Y."/>
            <person name="Kim J.-J."/>
            <person name="Kim K.H."/>
            <person name="Pangilinan J."/>
            <person name="Lipzen A."/>
            <person name="Riley R."/>
            <person name="Grigoriev I.V."/>
            <person name="Spatafora J.W."/>
            <person name="Choi I.-G."/>
        </authorList>
    </citation>
    <scope>NUCLEOTIDE SEQUENCE [LARGE SCALE GENOMIC DNA]</scope>
    <source>
        <strain evidence="1 2">KUC8140</strain>
    </source>
</reference>
<organism evidence="1 2">
    <name type="scientific">Schizopora paradoxa</name>
    <dbReference type="NCBI Taxonomy" id="27342"/>
    <lineage>
        <taxon>Eukaryota</taxon>
        <taxon>Fungi</taxon>
        <taxon>Dikarya</taxon>
        <taxon>Basidiomycota</taxon>
        <taxon>Agaricomycotina</taxon>
        <taxon>Agaricomycetes</taxon>
        <taxon>Hymenochaetales</taxon>
        <taxon>Schizoporaceae</taxon>
        <taxon>Schizopora</taxon>
    </lineage>
</organism>
<evidence type="ECO:0000313" key="1">
    <source>
        <dbReference type="EMBL" id="KLO09191.1"/>
    </source>
</evidence>
<accession>A0A0H2RWJ4</accession>
<proteinExistence type="predicted"/>
<keyword evidence="2" id="KW-1185">Reference proteome</keyword>
<protein>
    <submittedName>
        <fullName evidence="1">Uncharacterized protein</fullName>
    </submittedName>
</protein>
<dbReference type="InParanoid" id="A0A0H2RWJ4"/>
<dbReference type="Proteomes" id="UP000053477">
    <property type="component" value="Unassembled WGS sequence"/>
</dbReference>
<sequence>MPTTEPCQCQLQARRELEYAPEPPAGKEGKLAYGYLIEHPMAEIVLRKEIGNRKTDLSQKVGVFKDGCQAAITPKLWPGGLKFQLRADIEEEDYNPETMRGYLILVANLKTRVIPPKEELAKLEAYLETDAKPRWCEVL</sequence>
<dbReference type="EMBL" id="KQ086063">
    <property type="protein sequence ID" value="KLO09191.1"/>
    <property type="molecule type" value="Genomic_DNA"/>
</dbReference>
<name>A0A0H2RWJ4_9AGAM</name>